<dbReference type="AlphaFoldDB" id="A0A0E9T2H6"/>
<proteinExistence type="predicted"/>
<protein>
    <submittedName>
        <fullName evidence="1">Uncharacterized protein</fullName>
    </submittedName>
</protein>
<evidence type="ECO:0000313" key="1">
    <source>
        <dbReference type="EMBL" id="JAH47185.1"/>
    </source>
</evidence>
<accession>A0A0E9T2H6</accession>
<name>A0A0E9T2H6_ANGAN</name>
<sequence>MHMKGKLNFLLYLHFASFPETHSQ</sequence>
<reference evidence="1" key="2">
    <citation type="journal article" date="2015" name="Fish Shellfish Immunol.">
        <title>Early steps in the European eel (Anguilla anguilla)-Vibrio vulnificus interaction in the gills: Role of the RtxA13 toxin.</title>
        <authorList>
            <person name="Callol A."/>
            <person name="Pajuelo D."/>
            <person name="Ebbesson L."/>
            <person name="Teles M."/>
            <person name="MacKenzie S."/>
            <person name="Amaro C."/>
        </authorList>
    </citation>
    <scope>NUCLEOTIDE SEQUENCE</scope>
</reference>
<dbReference type="EMBL" id="GBXM01061392">
    <property type="protein sequence ID" value="JAH47185.1"/>
    <property type="molecule type" value="Transcribed_RNA"/>
</dbReference>
<organism evidence="1">
    <name type="scientific">Anguilla anguilla</name>
    <name type="common">European freshwater eel</name>
    <name type="synonym">Muraena anguilla</name>
    <dbReference type="NCBI Taxonomy" id="7936"/>
    <lineage>
        <taxon>Eukaryota</taxon>
        <taxon>Metazoa</taxon>
        <taxon>Chordata</taxon>
        <taxon>Craniata</taxon>
        <taxon>Vertebrata</taxon>
        <taxon>Euteleostomi</taxon>
        <taxon>Actinopterygii</taxon>
        <taxon>Neopterygii</taxon>
        <taxon>Teleostei</taxon>
        <taxon>Anguilliformes</taxon>
        <taxon>Anguillidae</taxon>
        <taxon>Anguilla</taxon>
    </lineage>
</organism>
<reference evidence="1" key="1">
    <citation type="submission" date="2014-11" db="EMBL/GenBank/DDBJ databases">
        <authorList>
            <person name="Amaro Gonzalez C."/>
        </authorList>
    </citation>
    <scope>NUCLEOTIDE SEQUENCE</scope>
</reference>